<dbReference type="RefSeq" id="XP_067821553.1">
    <property type="nucleotide sequence ID" value="XM_067967266.1"/>
</dbReference>
<evidence type="ECO:0000313" key="2">
    <source>
        <dbReference type="Proteomes" id="UP000294530"/>
    </source>
</evidence>
<accession>A0A976NXX0</accession>
<keyword evidence="2" id="KW-1185">Reference proteome</keyword>
<sequence>MSIQLLLNADESGIDHVFRSDEEIATLEIIIISDHIGVHANDKAEEEESVKLTCDGKLKALFVVVLMLDPADPVEHQIRCQLHRIKNCPV</sequence>
<gene>
    <name evidence="1" type="ORF">CCR75_009224</name>
</gene>
<dbReference type="Proteomes" id="UP000294530">
    <property type="component" value="Unassembled WGS sequence"/>
</dbReference>
<reference evidence="1 2" key="1">
    <citation type="journal article" date="2021" name="Genome Biol.">
        <title>AFLAP: assembly-free linkage analysis pipeline using k-mers from genome sequencing data.</title>
        <authorList>
            <person name="Fletcher K."/>
            <person name="Zhang L."/>
            <person name="Gil J."/>
            <person name="Han R."/>
            <person name="Cavanaugh K."/>
            <person name="Michelmore R."/>
        </authorList>
    </citation>
    <scope>NUCLEOTIDE SEQUENCE [LARGE SCALE GENOMIC DNA]</scope>
    <source>
        <strain evidence="1 2">SF5</strain>
    </source>
</reference>
<dbReference type="EMBL" id="SHOA02000039">
    <property type="protein sequence ID" value="TDH72054.1"/>
    <property type="molecule type" value="Genomic_DNA"/>
</dbReference>
<name>A0A976NXX0_BRELC</name>
<proteinExistence type="predicted"/>
<dbReference type="KEGG" id="blac:94352937"/>
<evidence type="ECO:0000313" key="1">
    <source>
        <dbReference type="EMBL" id="TDH72054.1"/>
    </source>
</evidence>
<dbReference type="GeneID" id="94352937"/>
<organism evidence="1 2">
    <name type="scientific">Bremia lactucae</name>
    <name type="common">Lettuce downy mildew</name>
    <dbReference type="NCBI Taxonomy" id="4779"/>
    <lineage>
        <taxon>Eukaryota</taxon>
        <taxon>Sar</taxon>
        <taxon>Stramenopiles</taxon>
        <taxon>Oomycota</taxon>
        <taxon>Peronosporomycetes</taxon>
        <taxon>Peronosporales</taxon>
        <taxon>Peronosporaceae</taxon>
        <taxon>Bremia</taxon>
    </lineage>
</organism>
<protein>
    <submittedName>
        <fullName evidence="1">Uncharacterized protein</fullName>
    </submittedName>
</protein>
<comment type="caution">
    <text evidence="1">The sequence shown here is derived from an EMBL/GenBank/DDBJ whole genome shotgun (WGS) entry which is preliminary data.</text>
</comment>
<dbReference type="AlphaFoldDB" id="A0A976NXX0"/>